<evidence type="ECO:0000256" key="3">
    <source>
        <dbReference type="SAM" id="MobiDB-lite"/>
    </source>
</evidence>
<evidence type="ECO:0000256" key="1">
    <source>
        <dbReference type="ARBA" id="ARBA00004370"/>
    </source>
</evidence>
<dbReference type="EMBL" id="SDKM01000040">
    <property type="protein sequence ID" value="RYP82935.1"/>
    <property type="molecule type" value="Genomic_DNA"/>
</dbReference>
<comment type="subcellular location">
    <subcellularLocation>
        <location evidence="1">Membrane</location>
    </subcellularLocation>
</comment>
<dbReference type="AlphaFoldDB" id="A0A4Q4Z6G3"/>
<keyword evidence="4" id="KW-1133">Transmembrane helix</keyword>
<proteinExistence type="predicted"/>
<evidence type="ECO:0000256" key="2">
    <source>
        <dbReference type="ARBA" id="ARBA00023136"/>
    </source>
</evidence>
<dbReference type="OrthoDB" id="3395172at2"/>
<dbReference type="Proteomes" id="UP000295198">
    <property type="component" value="Unassembled WGS sequence"/>
</dbReference>
<feature type="transmembrane region" description="Helical" evidence="4">
    <location>
        <begin position="29"/>
        <end position="48"/>
    </location>
</feature>
<accession>A0A4Q4Z6G3</accession>
<evidence type="ECO:0000256" key="4">
    <source>
        <dbReference type="SAM" id="Phobius"/>
    </source>
</evidence>
<evidence type="ECO:0000313" key="6">
    <source>
        <dbReference type="Proteomes" id="UP000295198"/>
    </source>
</evidence>
<dbReference type="PANTHER" id="PTHR37042:SF4">
    <property type="entry name" value="OUTER MEMBRANE PROTEIN RV1973"/>
    <property type="match status" value="1"/>
</dbReference>
<keyword evidence="6" id="KW-1185">Reference proteome</keyword>
<comment type="caution">
    <text evidence="5">The sequence shown here is derived from an EMBL/GenBank/DDBJ whole genome shotgun (WGS) entry which is preliminary data.</text>
</comment>
<dbReference type="PANTHER" id="PTHR37042">
    <property type="entry name" value="OUTER MEMBRANE PROTEIN RV1973"/>
    <property type="match status" value="1"/>
</dbReference>
<evidence type="ECO:0000313" key="5">
    <source>
        <dbReference type="EMBL" id="RYP82935.1"/>
    </source>
</evidence>
<organism evidence="5 6">
    <name type="scientific">Nocardioides guangzhouensis</name>
    <dbReference type="NCBI Taxonomy" id="2497878"/>
    <lineage>
        <taxon>Bacteria</taxon>
        <taxon>Bacillati</taxon>
        <taxon>Actinomycetota</taxon>
        <taxon>Actinomycetes</taxon>
        <taxon>Propionibacteriales</taxon>
        <taxon>Nocardioidaceae</taxon>
        <taxon>Nocardioides</taxon>
    </lineage>
</organism>
<keyword evidence="4" id="KW-0812">Transmembrane</keyword>
<dbReference type="GO" id="GO:0016020">
    <property type="term" value="C:membrane"/>
    <property type="evidence" value="ECO:0007669"/>
    <property type="project" value="UniProtKB-SubCell"/>
</dbReference>
<keyword evidence="2 4" id="KW-0472">Membrane</keyword>
<gene>
    <name evidence="5" type="ORF">EKO23_20705</name>
</gene>
<protein>
    <recommendedName>
        <fullName evidence="7">Nuclear transport factor 2 family protein</fullName>
    </recommendedName>
</protein>
<reference evidence="5 6" key="1">
    <citation type="submission" date="2019-01" db="EMBL/GenBank/DDBJ databases">
        <title>Nocardioides guangzhouensis sp. nov., an actinobacterium isolated from soil.</title>
        <authorList>
            <person name="Fu Y."/>
            <person name="Cai Y."/>
            <person name="Lin Z."/>
            <person name="Chen P."/>
        </authorList>
    </citation>
    <scope>NUCLEOTIDE SEQUENCE [LARGE SCALE GENOMIC DNA]</scope>
    <source>
        <strain evidence="5 6">130</strain>
    </source>
</reference>
<sequence>MTPEDPTSENATPAHDTGARPTGSPRFRLALAGVLAVALVASVVWLAVAATGRDGGAAANNQSVRETVMVRAKEWMTAFGSYSPEDLDGKQVLTAYRQRVEPLIATGFTCGGVTFEEYASALDRQVAAQKFTMTTSVERTGVESLDDDSAVVVLSGQVAGGRDGKAVEPRDFQMLVDLQRIDGSWQVAKCNDVDSRFSR</sequence>
<dbReference type="RefSeq" id="WP_134720270.1">
    <property type="nucleotide sequence ID" value="NZ_SDKM01000040.1"/>
</dbReference>
<feature type="region of interest" description="Disordered" evidence="3">
    <location>
        <begin position="1"/>
        <end position="22"/>
    </location>
</feature>
<dbReference type="Gene3D" id="3.10.450.50">
    <property type="match status" value="1"/>
</dbReference>
<evidence type="ECO:0008006" key="7">
    <source>
        <dbReference type="Google" id="ProtNLM"/>
    </source>
</evidence>
<name>A0A4Q4Z6G3_9ACTN</name>